<feature type="compositionally biased region" description="Acidic residues" evidence="1">
    <location>
        <begin position="13"/>
        <end position="25"/>
    </location>
</feature>
<proteinExistence type="predicted"/>
<feature type="transmembrane region" description="Helical" evidence="2">
    <location>
        <begin position="161"/>
        <end position="183"/>
    </location>
</feature>
<dbReference type="STRING" id="5786.F0Z9B0"/>
<protein>
    <submittedName>
        <fullName evidence="3">Uncharacterized protein</fullName>
    </submittedName>
</protein>
<evidence type="ECO:0000313" key="4">
    <source>
        <dbReference type="Proteomes" id="UP000001064"/>
    </source>
</evidence>
<keyword evidence="4" id="KW-1185">Reference proteome</keyword>
<feature type="region of interest" description="Disordered" evidence="1">
    <location>
        <begin position="1"/>
        <end position="42"/>
    </location>
</feature>
<dbReference type="InParanoid" id="F0Z9B0"/>
<dbReference type="GO" id="GO:0016259">
    <property type="term" value="P:selenocysteine metabolic process"/>
    <property type="evidence" value="ECO:0007669"/>
    <property type="project" value="EnsemblProtists"/>
</dbReference>
<feature type="transmembrane region" description="Helical" evidence="2">
    <location>
        <begin position="108"/>
        <end position="127"/>
    </location>
</feature>
<dbReference type="VEuPathDB" id="AmoebaDB:DICPUDRAFT_52650"/>
<dbReference type="RefSeq" id="XP_003284027.1">
    <property type="nucleotide sequence ID" value="XM_003283979.1"/>
</dbReference>
<keyword evidence="2" id="KW-0472">Membrane</keyword>
<dbReference type="EMBL" id="GL870957">
    <property type="protein sequence ID" value="EGC39469.1"/>
    <property type="molecule type" value="Genomic_DNA"/>
</dbReference>
<gene>
    <name evidence="3" type="ORF">DICPUDRAFT_52650</name>
</gene>
<dbReference type="KEGG" id="dpp:DICPUDRAFT_52650"/>
<dbReference type="eggNOG" id="ENOG502SFFE">
    <property type="taxonomic scope" value="Eukaryota"/>
</dbReference>
<sequence length="201" mass="22632">MSFFKNLPKVEVGDDCEGGTSDEEKDIACSSSPSSDQPQEEQSKKPLIISILTVLISIPALVGASVTFAHAITYAITLAILSNLAQYHYHKCQSRPREKGHWHKYGPFYLTLLAVPLATFDILRHILVDNQLWTVHSFVSPAAYRPGCTHENIRCLSVMGWFSAIIFTYTGYALLLTGTIWCAELHIKIKKLWQQLRPKKK</sequence>
<accession>F0Z9B0</accession>
<dbReference type="AlphaFoldDB" id="F0Z9B0"/>
<keyword evidence="2" id="KW-0812">Transmembrane</keyword>
<organism evidence="3 4">
    <name type="scientific">Dictyostelium purpureum</name>
    <name type="common">Slime mold</name>
    <dbReference type="NCBI Taxonomy" id="5786"/>
    <lineage>
        <taxon>Eukaryota</taxon>
        <taxon>Amoebozoa</taxon>
        <taxon>Evosea</taxon>
        <taxon>Eumycetozoa</taxon>
        <taxon>Dictyostelia</taxon>
        <taxon>Dictyosteliales</taxon>
        <taxon>Dictyosteliaceae</taxon>
        <taxon>Dictyostelium</taxon>
    </lineage>
</organism>
<dbReference type="OrthoDB" id="15899at2759"/>
<evidence type="ECO:0000256" key="1">
    <source>
        <dbReference type="SAM" id="MobiDB-lite"/>
    </source>
</evidence>
<feature type="transmembrane region" description="Helical" evidence="2">
    <location>
        <begin position="46"/>
        <end position="62"/>
    </location>
</feature>
<name>F0Z9B0_DICPU</name>
<evidence type="ECO:0000256" key="2">
    <source>
        <dbReference type="SAM" id="Phobius"/>
    </source>
</evidence>
<keyword evidence="2" id="KW-1133">Transmembrane helix</keyword>
<feature type="transmembrane region" description="Helical" evidence="2">
    <location>
        <begin position="68"/>
        <end position="87"/>
    </location>
</feature>
<reference evidence="4" key="1">
    <citation type="journal article" date="2011" name="Genome Biol.">
        <title>Comparative genomics of the social amoebae Dictyostelium discoideum and Dictyostelium purpureum.</title>
        <authorList>
            <consortium name="US DOE Joint Genome Institute (JGI-PGF)"/>
            <person name="Sucgang R."/>
            <person name="Kuo A."/>
            <person name="Tian X."/>
            <person name="Salerno W."/>
            <person name="Parikh A."/>
            <person name="Feasley C.L."/>
            <person name="Dalin E."/>
            <person name="Tu H."/>
            <person name="Huang E."/>
            <person name="Barry K."/>
            <person name="Lindquist E."/>
            <person name="Shapiro H."/>
            <person name="Bruce D."/>
            <person name="Schmutz J."/>
            <person name="Salamov A."/>
            <person name="Fey P."/>
            <person name="Gaudet P."/>
            <person name="Anjard C."/>
            <person name="Babu M.M."/>
            <person name="Basu S."/>
            <person name="Bushmanova Y."/>
            <person name="van der Wel H."/>
            <person name="Katoh-Kurasawa M."/>
            <person name="Dinh C."/>
            <person name="Coutinho P.M."/>
            <person name="Saito T."/>
            <person name="Elias M."/>
            <person name="Schaap P."/>
            <person name="Kay R.R."/>
            <person name="Henrissat B."/>
            <person name="Eichinger L."/>
            <person name="Rivero F."/>
            <person name="Putnam N.H."/>
            <person name="West C.M."/>
            <person name="Loomis W.F."/>
            <person name="Chisholm R.L."/>
            <person name="Shaulsky G."/>
            <person name="Strassmann J.E."/>
            <person name="Queller D.C."/>
            <person name="Kuspa A."/>
            <person name="Grigoriev I.V."/>
        </authorList>
    </citation>
    <scope>NUCLEOTIDE SEQUENCE [LARGE SCALE GENOMIC DNA]</scope>
    <source>
        <strain evidence="4">QSDP1</strain>
    </source>
</reference>
<dbReference type="Proteomes" id="UP000001064">
    <property type="component" value="Unassembled WGS sequence"/>
</dbReference>
<evidence type="ECO:0000313" key="3">
    <source>
        <dbReference type="EMBL" id="EGC39469.1"/>
    </source>
</evidence>
<dbReference type="OMA" id="AAYRPGC"/>
<dbReference type="GeneID" id="10509903"/>